<dbReference type="KEGG" id="rcr:NCTC10994_01207"/>
<name>A0A2X4TTK1_9NOCA</name>
<proteinExistence type="predicted"/>
<sequence>MSILVQVLEQTPSTRTPWEQVKYGFVDWDHVTTLRLDGRCGVWLDGTKPGESHRLATTASPQEAIFFLLAVFEKIAECADAGGSWIVGHDGATVGSVSASRFPALPDSRRPGR</sequence>
<accession>A0A2X4TTK1</accession>
<gene>
    <name evidence="1" type="ORF">NCTC10994_01207</name>
</gene>
<dbReference type="EMBL" id="LS483468">
    <property type="protein sequence ID" value="SQI29719.1"/>
    <property type="molecule type" value="Genomic_DNA"/>
</dbReference>
<dbReference type="Proteomes" id="UP000249091">
    <property type="component" value="Chromosome 1"/>
</dbReference>
<dbReference type="RefSeq" id="WP_072700246.1">
    <property type="nucleotide sequence ID" value="NZ_JAFBBL010000001.1"/>
</dbReference>
<dbReference type="STRING" id="1219011.GCA_001895045_02190"/>
<reference evidence="1 2" key="1">
    <citation type="submission" date="2018-06" db="EMBL/GenBank/DDBJ databases">
        <authorList>
            <consortium name="Pathogen Informatics"/>
            <person name="Doyle S."/>
        </authorList>
    </citation>
    <scope>NUCLEOTIDE SEQUENCE [LARGE SCALE GENOMIC DNA]</scope>
    <source>
        <strain evidence="1 2">NCTC10994</strain>
    </source>
</reference>
<protein>
    <submittedName>
        <fullName evidence="1">Uncharacterized protein</fullName>
    </submittedName>
</protein>
<keyword evidence="2" id="KW-1185">Reference proteome</keyword>
<organism evidence="1 2">
    <name type="scientific">Rhodococcus coprophilus</name>
    <dbReference type="NCBI Taxonomy" id="38310"/>
    <lineage>
        <taxon>Bacteria</taxon>
        <taxon>Bacillati</taxon>
        <taxon>Actinomycetota</taxon>
        <taxon>Actinomycetes</taxon>
        <taxon>Mycobacteriales</taxon>
        <taxon>Nocardiaceae</taxon>
        <taxon>Rhodococcus</taxon>
    </lineage>
</organism>
<dbReference type="AlphaFoldDB" id="A0A2X4TTK1"/>
<evidence type="ECO:0000313" key="1">
    <source>
        <dbReference type="EMBL" id="SQI29719.1"/>
    </source>
</evidence>
<evidence type="ECO:0000313" key="2">
    <source>
        <dbReference type="Proteomes" id="UP000249091"/>
    </source>
</evidence>